<evidence type="ECO:0000313" key="2">
    <source>
        <dbReference type="EMBL" id="SPE06792.1"/>
    </source>
</evidence>
<reference evidence="2 3" key="1">
    <citation type="submission" date="2018-02" db="EMBL/GenBank/DDBJ databases">
        <authorList>
            <person name="Cohen D.B."/>
            <person name="Kent A.D."/>
        </authorList>
    </citation>
    <scope>NUCLEOTIDE SEQUENCE [LARGE SCALE GENOMIC DNA]</scope>
    <source>
        <strain evidence="2 3">CECT 9216</strain>
    </source>
</reference>
<dbReference type="AlphaFoldDB" id="A0A2N9K882"/>
<name>A0A2N9K882_9LACO</name>
<organism evidence="2 3">
    <name type="scientific">Leuconostoc suionicum</name>
    <dbReference type="NCBI Taxonomy" id="1511761"/>
    <lineage>
        <taxon>Bacteria</taxon>
        <taxon>Bacillati</taxon>
        <taxon>Bacillota</taxon>
        <taxon>Bacilli</taxon>
        <taxon>Lactobacillales</taxon>
        <taxon>Lactobacillaceae</taxon>
        <taxon>Leuconostoc</taxon>
    </lineage>
</organism>
<evidence type="ECO:0000313" key="3">
    <source>
        <dbReference type="Proteomes" id="UP000237923"/>
    </source>
</evidence>
<evidence type="ECO:0000313" key="1">
    <source>
        <dbReference type="EMBL" id="SPD91567.1"/>
    </source>
</evidence>
<evidence type="ECO:0000313" key="4">
    <source>
        <dbReference type="Proteomes" id="UP000239237"/>
    </source>
</evidence>
<dbReference type="EMBL" id="OKQR01000001">
    <property type="protein sequence ID" value="SPD91567.1"/>
    <property type="molecule type" value="Genomic_DNA"/>
</dbReference>
<dbReference type="Proteomes" id="UP000239237">
    <property type="component" value="Unassembled WGS sequence"/>
</dbReference>
<dbReference type="Proteomes" id="UP000237923">
    <property type="component" value="Unassembled WGS sequence"/>
</dbReference>
<proteinExistence type="predicted"/>
<sequence length="39" mass="4412">MNRVLLVEPSFYGVESVKSAKKHIKRINSKNILAMLLAL</sequence>
<protein>
    <submittedName>
        <fullName evidence="2">Uncharacterized protein</fullName>
    </submittedName>
</protein>
<dbReference type="EMBL" id="OKQU01000001">
    <property type="protein sequence ID" value="SPE06792.1"/>
    <property type="molecule type" value="Genomic_DNA"/>
</dbReference>
<reference evidence="1 4" key="2">
    <citation type="submission" date="2018-02" db="EMBL/GenBank/DDBJ databases">
        <authorList>
            <person name="Rodrigo-Torres L."/>
            <person name="Arahal R. D."/>
            <person name="Lucena T."/>
        </authorList>
    </citation>
    <scope>NUCLEOTIDE SEQUENCE [LARGE SCALE GENOMIC DNA]</scope>
    <source>
        <strain evidence="1 4">CECT 8486</strain>
    </source>
</reference>
<keyword evidence="4" id="KW-1185">Reference proteome</keyword>
<accession>A0A2N9K882</accession>
<gene>
    <name evidence="1" type="ORF">LES8486_00548</name>
    <name evidence="2" type="ORF">LES9216_00695</name>
</gene>